<proteinExistence type="predicted"/>
<feature type="chain" id="PRO_5040479015" description="Secreted protein" evidence="2">
    <location>
        <begin position="18"/>
        <end position="88"/>
    </location>
</feature>
<accession>A0A9P9EQ46</accession>
<name>A0A9P9EQ46_9HYPO</name>
<evidence type="ECO:0000313" key="3">
    <source>
        <dbReference type="EMBL" id="KAH7144277.1"/>
    </source>
</evidence>
<organism evidence="3 4">
    <name type="scientific">Dactylonectria estremocensis</name>
    <dbReference type="NCBI Taxonomy" id="1079267"/>
    <lineage>
        <taxon>Eukaryota</taxon>
        <taxon>Fungi</taxon>
        <taxon>Dikarya</taxon>
        <taxon>Ascomycota</taxon>
        <taxon>Pezizomycotina</taxon>
        <taxon>Sordariomycetes</taxon>
        <taxon>Hypocreomycetidae</taxon>
        <taxon>Hypocreales</taxon>
        <taxon>Nectriaceae</taxon>
        <taxon>Dactylonectria</taxon>
    </lineage>
</organism>
<reference evidence="3" key="1">
    <citation type="journal article" date="2021" name="Nat. Commun.">
        <title>Genetic determinants of endophytism in the Arabidopsis root mycobiome.</title>
        <authorList>
            <person name="Mesny F."/>
            <person name="Miyauchi S."/>
            <person name="Thiergart T."/>
            <person name="Pickel B."/>
            <person name="Atanasova L."/>
            <person name="Karlsson M."/>
            <person name="Huettel B."/>
            <person name="Barry K.W."/>
            <person name="Haridas S."/>
            <person name="Chen C."/>
            <person name="Bauer D."/>
            <person name="Andreopoulos W."/>
            <person name="Pangilinan J."/>
            <person name="LaButti K."/>
            <person name="Riley R."/>
            <person name="Lipzen A."/>
            <person name="Clum A."/>
            <person name="Drula E."/>
            <person name="Henrissat B."/>
            <person name="Kohler A."/>
            <person name="Grigoriev I.V."/>
            <person name="Martin F.M."/>
            <person name="Hacquard S."/>
        </authorList>
    </citation>
    <scope>NUCLEOTIDE SEQUENCE</scope>
    <source>
        <strain evidence="3">MPI-CAGE-AT-0021</strain>
    </source>
</reference>
<evidence type="ECO:0000256" key="2">
    <source>
        <dbReference type="SAM" id="SignalP"/>
    </source>
</evidence>
<keyword evidence="1" id="KW-1133">Transmembrane helix</keyword>
<dbReference type="Proteomes" id="UP000717696">
    <property type="component" value="Unassembled WGS sequence"/>
</dbReference>
<feature type="signal peptide" evidence="2">
    <location>
        <begin position="1"/>
        <end position="17"/>
    </location>
</feature>
<evidence type="ECO:0008006" key="5">
    <source>
        <dbReference type="Google" id="ProtNLM"/>
    </source>
</evidence>
<keyword evidence="1" id="KW-0812">Transmembrane</keyword>
<keyword evidence="4" id="KW-1185">Reference proteome</keyword>
<sequence>MPPTGLWLSSNVLPALGSLAACAYTPSLLGFGAGHRRRHSEVHAGHCHLLDLRQGAGCVLKAHLTSTQTEIHTFVLIFEQQRTKWCQF</sequence>
<keyword evidence="2" id="KW-0732">Signal</keyword>
<dbReference type="EMBL" id="JAGMUU010000010">
    <property type="protein sequence ID" value="KAH7144277.1"/>
    <property type="molecule type" value="Genomic_DNA"/>
</dbReference>
<protein>
    <recommendedName>
        <fullName evidence="5">Secreted protein</fullName>
    </recommendedName>
</protein>
<dbReference type="AlphaFoldDB" id="A0A9P9EQ46"/>
<feature type="transmembrane region" description="Helical" evidence="1">
    <location>
        <begin position="12"/>
        <end position="31"/>
    </location>
</feature>
<evidence type="ECO:0000313" key="4">
    <source>
        <dbReference type="Proteomes" id="UP000717696"/>
    </source>
</evidence>
<gene>
    <name evidence="3" type="ORF">B0J13DRAFT_41742</name>
</gene>
<evidence type="ECO:0000256" key="1">
    <source>
        <dbReference type="SAM" id="Phobius"/>
    </source>
</evidence>
<keyword evidence="1" id="KW-0472">Membrane</keyword>
<comment type="caution">
    <text evidence="3">The sequence shown here is derived from an EMBL/GenBank/DDBJ whole genome shotgun (WGS) entry which is preliminary data.</text>
</comment>